<dbReference type="Proteomes" id="UP000036367">
    <property type="component" value="Unassembled WGS sequence"/>
</dbReference>
<accession>A0A0J1BJM4</accession>
<name>A0A0J1BJM4_RHOIS</name>
<dbReference type="PATRIC" id="fig|595434.4.peg.1164"/>
<proteinExistence type="predicted"/>
<keyword evidence="2" id="KW-1185">Reference proteome</keyword>
<evidence type="ECO:0000313" key="2">
    <source>
        <dbReference type="Proteomes" id="UP000036367"/>
    </source>
</evidence>
<evidence type="ECO:0000313" key="1">
    <source>
        <dbReference type="EMBL" id="KLU06756.1"/>
    </source>
</evidence>
<comment type="caution">
    <text evidence="1">The sequence shown here is derived from an EMBL/GenBank/DDBJ whole genome shotgun (WGS) entry which is preliminary data.</text>
</comment>
<dbReference type="STRING" id="595434.RISK_001212"/>
<sequence length="38" mass="4363">MPHGALECRFVAKKRSVESPQKEVQAHLQNPLSFRVPF</sequence>
<reference evidence="1" key="1">
    <citation type="submission" date="2015-05" db="EMBL/GenBank/DDBJ databases">
        <title>Permanent draft genome of Rhodopirellula islandicus K833.</title>
        <authorList>
            <person name="Kizina J."/>
            <person name="Richter M."/>
            <person name="Glockner F.O."/>
            <person name="Harder J."/>
        </authorList>
    </citation>
    <scope>NUCLEOTIDE SEQUENCE [LARGE SCALE GENOMIC DNA]</scope>
    <source>
        <strain evidence="1">K833</strain>
    </source>
</reference>
<dbReference type="AlphaFoldDB" id="A0A0J1BJM4"/>
<gene>
    <name evidence="1" type="ORF">RISK_001212</name>
</gene>
<organism evidence="1 2">
    <name type="scientific">Rhodopirellula islandica</name>
    <dbReference type="NCBI Taxonomy" id="595434"/>
    <lineage>
        <taxon>Bacteria</taxon>
        <taxon>Pseudomonadati</taxon>
        <taxon>Planctomycetota</taxon>
        <taxon>Planctomycetia</taxon>
        <taxon>Pirellulales</taxon>
        <taxon>Pirellulaceae</taxon>
        <taxon>Rhodopirellula</taxon>
    </lineage>
</organism>
<protein>
    <submittedName>
        <fullName evidence="1">Uncharacterized protein</fullName>
    </submittedName>
</protein>
<dbReference type="EMBL" id="LECT01000011">
    <property type="protein sequence ID" value="KLU06756.1"/>
    <property type="molecule type" value="Genomic_DNA"/>
</dbReference>